<dbReference type="Pfam" id="PF00027">
    <property type="entry name" value="cNMP_binding"/>
    <property type="match status" value="1"/>
</dbReference>
<dbReference type="AlphaFoldDB" id="A0A0J8BGC1"/>
<dbReference type="SMART" id="SM00100">
    <property type="entry name" value="cNMP"/>
    <property type="match status" value="1"/>
</dbReference>
<name>A0A0J8BGC1_BETVV</name>
<dbReference type="OrthoDB" id="409725at2759"/>
<evidence type="ECO:0000259" key="1">
    <source>
        <dbReference type="PROSITE" id="PS50042"/>
    </source>
</evidence>
<dbReference type="CDD" id="cd00038">
    <property type="entry name" value="CAP_ED"/>
    <property type="match status" value="1"/>
</dbReference>
<dbReference type="PANTHER" id="PTHR24567">
    <property type="entry name" value="CRP FAMILY TRANSCRIPTIONAL REGULATORY PROTEIN"/>
    <property type="match status" value="1"/>
</dbReference>
<dbReference type="EMBL" id="KQ120904">
    <property type="protein sequence ID" value="KMS64840.1"/>
    <property type="molecule type" value="Genomic_DNA"/>
</dbReference>
<protein>
    <recommendedName>
        <fullName evidence="1">Cyclic nucleotide-binding domain-containing protein</fullName>
    </recommendedName>
</protein>
<dbReference type="InterPro" id="IPR000595">
    <property type="entry name" value="cNMP-bd_dom"/>
</dbReference>
<feature type="non-terminal residue" evidence="2">
    <location>
        <position position="1"/>
    </location>
</feature>
<dbReference type="Proteomes" id="UP000035740">
    <property type="component" value="Unassembled WGS sequence"/>
</dbReference>
<accession>A0A0J8BGC1</accession>
<evidence type="ECO:0000313" key="2">
    <source>
        <dbReference type="EMBL" id="KMS64840.1"/>
    </source>
</evidence>
<dbReference type="InterPro" id="IPR014710">
    <property type="entry name" value="RmlC-like_jellyroll"/>
</dbReference>
<dbReference type="GO" id="GO:0005829">
    <property type="term" value="C:cytosol"/>
    <property type="evidence" value="ECO:0007669"/>
    <property type="project" value="TreeGrafter"/>
</dbReference>
<dbReference type="Gramene" id="KMS64840">
    <property type="protein sequence ID" value="KMS64840"/>
    <property type="gene ID" value="BVRB_042130"/>
</dbReference>
<feature type="domain" description="Cyclic nucleotide-binding" evidence="1">
    <location>
        <begin position="56"/>
        <end position="138"/>
    </location>
</feature>
<proteinExistence type="predicted"/>
<dbReference type="Gene3D" id="2.60.120.10">
    <property type="entry name" value="Jelly Rolls"/>
    <property type="match status" value="1"/>
</dbReference>
<dbReference type="SUPFAM" id="SSF51206">
    <property type="entry name" value="cAMP-binding domain-like"/>
    <property type="match status" value="1"/>
</dbReference>
<sequence length="172" mass="19146">IAFRRYPATGLFLRHKYIKLQGGDDEPGNGGSSGWAGFVCRFSYPELQLIGRYVGYQGLKRGEAVFREGDPGSFMLILVEGQLSIYKGGEHGQRLLSYEGRGRVVEMALIDRERRSASCMVDSDCLFVTLDHAGLEGLAEEAPGLAYRFMLSLARLLSKRLRRTSGLLVEHL</sequence>
<dbReference type="PROSITE" id="PS50042">
    <property type="entry name" value="CNMP_BINDING_3"/>
    <property type="match status" value="1"/>
</dbReference>
<feature type="non-terminal residue" evidence="2">
    <location>
        <position position="172"/>
    </location>
</feature>
<dbReference type="GO" id="GO:0003700">
    <property type="term" value="F:DNA-binding transcription factor activity"/>
    <property type="evidence" value="ECO:0007669"/>
    <property type="project" value="TreeGrafter"/>
</dbReference>
<reference evidence="2 3" key="1">
    <citation type="journal article" date="2014" name="Nature">
        <title>The genome of the recently domesticated crop plant sugar beet (Beta vulgaris).</title>
        <authorList>
            <person name="Dohm J.C."/>
            <person name="Minoche A.E."/>
            <person name="Holtgrawe D."/>
            <person name="Capella-Gutierrez S."/>
            <person name="Zakrzewski F."/>
            <person name="Tafer H."/>
            <person name="Rupp O."/>
            <person name="Sorensen T.R."/>
            <person name="Stracke R."/>
            <person name="Reinhardt R."/>
            <person name="Goesmann A."/>
            <person name="Kraft T."/>
            <person name="Schulz B."/>
            <person name="Stadler P.F."/>
            <person name="Schmidt T."/>
            <person name="Gabaldon T."/>
            <person name="Lehrach H."/>
            <person name="Weisshaar B."/>
            <person name="Himmelbauer H."/>
        </authorList>
    </citation>
    <scope>NUCLEOTIDE SEQUENCE [LARGE SCALE GENOMIC DNA]</scope>
    <source>
        <tissue evidence="2">Taproot</tissue>
    </source>
</reference>
<keyword evidence="3" id="KW-1185">Reference proteome</keyword>
<evidence type="ECO:0000313" key="3">
    <source>
        <dbReference type="Proteomes" id="UP000035740"/>
    </source>
</evidence>
<gene>
    <name evidence="2" type="ORF">BVRB_042130</name>
</gene>
<dbReference type="InterPro" id="IPR018490">
    <property type="entry name" value="cNMP-bd_dom_sf"/>
</dbReference>
<organism evidence="2 3">
    <name type="scientific">Beta vulgaris subsp. vulgaris</name>
    <name type="common">Beet</name>
    <dbReference type="NCBI Taxonomy" id="3555"/>
    <lineage>
        <taxon>Eukaryota</taxon>
        <taxon>Viridiplantae</taxon>
        <taxon>Streptophyta</taxon>
        <taxon>Embryophyta</taxon>
        <taxon>Tracheophyta</taxon>
        <taxon>Spermatophyta</taxon>
        <taxon>Magnoliopsida</taxon>
        <taxon>eudicotyledons</taxon>
        <taxon>Gunneridae</taxon>
        <taxon>Pentapetalae</taxon>
        <taxon>Caryophyllales</taxon>
        <taxon>Chenopodiaceae</taxon>
        <taxon>Betoideae</taxon>
        <taxon>Beta</taxon>
    </lineage>
</organism>
<dbReference type="PANTHER" id="PTHR24567:SF68">
    <property type="entry name" value="DNA-BINDING TRANSCRIPTIONAL DUAL REGULATOR CRP"/>
    <property type="match status" value="1"/>
</dbReference>
<dbReference type="InterPro" id="IPR050397">
    <property type="entry name" value="Env_Response_Regulators"/>
</dbReference>